<proteinExistence type="inferred from homology"/>
<reference evidence="6" key="1">
    <citation type="journal article" date="2020" name="Int. J. Syst. Evol. Microbiol.">
        <title>Aquipluma nitroreducens gen. nov. sp. nov., a novel facultatively anaerobic bacterium isolated from a freshwater lake.</title>
        <authorList>
            <person name="Watanabe M."/>
            <person name="Kojima H."/>
            <person name="Fukui M."/>
        </authorList>
    </citation>
    <scope>NUCLEOTIDE SEQUENCE</scope>
    <source>
        <strain evidence="6">MeG22</strain>
    </source>
</reference>
<keyword evidence="3" id="KW-0378">Hydrolase</keyword>
<evidence type="ECO:0000256" key="2">
    <source>
        <dbReference type="ARBA" id="ARBA00022670"/>
    </source>
</evidence>
<name>A0A5K7SEM9_9BACT</name>
<dbReference type="GO" id="GO:0006508">
    <property type="term" value="P:proteolysis"/>
    <property type="evidence" value="ECO:0007669"/>
    <property type="project" value="UniProtKB-KW"/>
</dbReference>
<dbReference type="Gene3D" id="2.30.30.40">
    <property type="entry name" value="SH3 Domains"/>
    <property type="match status" value="2"/>
</dbReference>
<evidence type="ECO:0000256" key="1">
    <source>
        <dbReference type="ARBA" id="ARBA00007074"/>
    </source>
</evidence>
<dbReference type="Gene3D" id="3.90.1720.10">
    <property type="entry name" value="endopeptidase domain like (from Nostoc punctiforme)"/>
    <property type="match status" value="1"/>
</dbReference>
<dbReference type="Proteomes" id="UP001193389">
    <property type="component" value="Chromosome"/>
</dbReference>
<dbReference type="AlphaFoldDB" id="A0A5K7SEM9"/>
<dbReference type="KEGG" id="anf:AQPE_4204"/>
<gene>
    <name evidence="6" type="ORF">AQPE_4204</name>
</gene>
<evidence type="ECO:0000259" key="5">
    <source>
        <dbReference type="PROSITE" id="PS51935"/>
    </source>
</evidence>
<dbReference type="Pfam" id="PF18348">
    <property type="entry name" value="SH3_16"/>
    <property type="match status" value="1"/>
</dbReference>
<evidence type="ECO:0000256" key="4">
    <source>
        <dbReference type="ARBA" id="ARBA00022807"/>
    </source>
</evidence>
<evidence type="ECO:0000313" key="7">
    <source>
        <dbReference type="Proteomes" id="UP001193389"/>
    </source>
</evidence>
<dbReference type="PANTHER" id="PTHR47053:SF1">
    <property type="entry name" value="MUREIN DD-ENDOPEPTIDASE MEPH-RELATED"/>
    <property type="match status" value="1"/>
</dbReference>
<organism evidence="6 7">
    <name type="scientific">Aquipluma nitroreducens</name>
    <dbReference type="NCBI Taxonomy" id="2010828"/>
    <lineage>
        <taxon>Bacteria</taxon>
        <taxon>Pseudomonadati</taxon>
        <taxon>Bacteroidota</taxon>
        <taxon>Bacteroidia</taxon>
        <taxon>Marinilabiliales</taxon>
        <taxon>Prolixibacteraceae</taxon>
        <taxon>Aquipluma</taxon>
    </lineage>
</organism>
<dbReference type="PANTHER" id="PTHR47053">
    <property type="entry name" value="MUREIN DD-ENDOPEPTIDASE MEPH-RELATED"/>
    <property type="match status" value="1"/>
</dbReference>
<feature type="domain" description="NlpC/P60" evidence="5">
    <location>
        <begin position="216"/>
        <end position="342"/>
    </location>
</feature>
<keyword evidence="7" id="KW-1185">Reference proteome</keyword>
<protein>
    <recommendedName>
        <fullName evidence="5">NlpC/P60 domain-containing protein</fullName>
    </recommendedName>
</protein>
<keyword evidence="2" id="KW-0645">Protease</keyword>
<dbReference type="Pfam" id="PF00877">
    <property type="entry name" value="NLPC_P60"/>
    <property type="match status" value="1"/>
</dbReference>
<dbReference type="InterPro" id="IPR051202">
    <property type="entry name" value="Peptidase_C40"/>
</dbReference>
<dbReference type="InterPro" id="IPR038765">
    <property type="entry name" value="Papain-like_cys_pep_sf"/>
</dbReference>
<dbReference type="InterPro" id="IPR041382">
    <property type="entry name" value="SH3_16"/>
</dbReference>
<sequence length="364" mass="40783">MNAEIQLIQKQLVPDKRVAILNVLLKDTLKRPITVKGETNLPEGKKQVAQLLAAKGIQFVDSIRVFPEASLGDKVWGLVTLSVVNMRFEPREAAEMATQVLMGMPVKILEEKNGWYRIQSPDQYIGWADDAGITLKTEAEMKEWKQSKRFVFNETVGYALSAPKKNASHVSDLVLDDLFESISETKGFLQVRFPDGRTAFVKKNDCLSFQEWTSRTIDVQSIISVAKQLNGVPYLWGGTSCKATDCSGLTKTSYYSQGIILARDASQQVRYGQHPDFTDFRNLVSGDLLFFGGKRVTHVALYMGNGLYIHSSGFVHVNSLDPADQLYNDKLHKILIGSSRVLPSLDTDGIIQVKNHPWYSIIHQ</sequence>
<dbReference type="InterPro" id="IPR000064">
    <property type="entry name" value="NLP_P60_dom"/>
</dbReference>
<keyword evidence="4" id="KW-0788">Thiol protease</keyword>
<evidence type="ECO:0000313" key="6">
    <source>
        <dbReference type="EMBL" id="BBE20013.1"/>
    </source>
</evidence>
<dbReference type="EMBL" id="AP018694">
    <property type="protein sequence ID" value="BBE20013.1"/>
    <property type="molecule type" value="Genomic_DNA"/>
</dbReference>
<evidence type="ECO:0000256" key="3">
    <source>
        <dbReference type="ARBA" id="ARBA00022801"/>
    </source>
</evidence>
<dbReference type="PROSITE" id="PS51935">
    <property type="entry name" value="NLPC_P60"/>
    <property type="match status" value="1"/>
</dbReference>
<dbReference type="GO" id="GO:0008234">
    <property type="term" value="F:cysteine-type peptidase activity"/>
    <property type="evidence" value="ECO:0007669"/>
    <property type="project" value="UniProtKB-KW"/>
</dbReference>
<accession>A0A5K7SEM9</accession>
<comment type="similarity">
    <text evidence="1">Belongs to the peptidase C40 family.</text>
</comment>
<dbReference type="SUPFAM" id="SSF54001">
    <property type="entry name" value="Cysteine proteinases"/>
    <property type="match status" value="1"/>
</dbReference>